<dbReference type="InterPro" id="IPR006311">
    <property type="entry name" value="TAT_signal"/>
</dbReference>
<sequence length="452" mass="47620">MEQNPPQTPAVPERTIDEMRRHGPTVLDGAVRLHSEAVGAELDGQRDLWRRGFTRRRLLAGAGAVAVAGLGSQLVTSKVSFAAQNTTDKTLIMVFLRGGVDGLSVVVPRGDRNYLDARRDVAVGPGALLAGDDRFGLHPALAPLVPLWNAGTMAAVHAVSGDNISRSHFQATDCIERGAASPSVRTGWLERVLGELGPGTTFRAVAEGGTVPRSMIGSEAKVVMHSLKDLHLATWEGVRERSLTALKGLYTGLDHPEAVQTTETLAMLAAARELDGAAEASAATWPEGEFAAQMRNLATLIKAKAGLRVASVDVGGWDMHTNIGTPDKGDMHSHLTYLSTALAAFAAELGPAFADVNVVLMSEFGRRVEVNGSSGFDHGRGGLMMLLGGGLRGGRVHGAWPGLAADALDEGDLAGANDYRDVLGELLTKRLGLGSTNTIFPDHAQQNLGVFT</sequence>
<evidence type="ECO:0000313" key="1">
    <source>
        <dbReference type="EMBL" id="MFD1146807.1"/>
    </source>
</evidence>
<dbReference type="PANTHER" id="PTHR43737:SF1">
    <property type="entry name" value="DUF1501 DOMAIN-CONTAINING PROTEIN"/>
    <property type="match status" value="1"/>
</dbReference>
<reference evidence="2" key="1">
    <citation type="journal article" date="2019" name="Int. J. Syst. Evol. Microbiol.">
        <title>The Global Catalogue of Microorganisms (GCM) 10K type strain sequencing project: providing services to taxonomists for standard genome sequencing and annotation.</title>
        <authorList>
            <consortium name="The Broad Institute Genomics Platform"/>
            <consortium name="The Broad Institute Genome Sequencing Center for Infectious Disease"/>
            <person name="Wu L."/>
            <person name="Ma J."/>
        </authorList>
    </citation>
    <scope>NUCLEOTIDE SEQUENCE [LARGE SCALE GENOMIC DNA]</scope>
    <source>
        <strain evidence="2">CCUG 60214</strain>
    </source>
</reference>
<evidence type="ECO:0000313" key="2">
    <source>
        <dbReference type="Proteomes" id="UP001597168"/>
    </source>
</evidence>
<dbReference type="InterPro" id="IPR010869">
    <property type="entry name" value="DUF1501"/>
</dbReference>
<keyword evidence="2" id="KW-1185">Reference proteome</keyword>
<dbReference type="Proteomes" id="UP001597168">
    <property type="component" value="Unassembled WGS sequence"/>
</dbReference>
<organism evidence="1 2">
    <name type="scientific">Saccharothrix hoggarensis</name>
    <dbReference type="NCBI Taxonomy" id="913853"/>
    <lineage>
        <taxon>Bacteria</taxon>
        <taxon>Bacillati</taxon>
        <taxon>Actinomycetota</taxon>
        <taxon>Actinomycetes</taxon>
        <taxon>Pseudonocardiales</taxon>
        <taxon>Pseudonocardiaceae</taxon>
        <taxon>Saccharothrix</taxon>
    </lineage>
</organism>
<name>A0ABW3QQ11_9PSEU</name>
<dbReference type="Pfam" id="PF07394">
    <property type="entry name" value="DUF1501"/>
    <property type="match status" value="1"/>
</dbReference>
<proteinExistence type="predicted"/>
<accession>A0ABW3QQ11</accession>
<dbReference type="PROSITE" id="PS51318">
    <property type="entry name" value="TAT"/>
    <property type="match status" value="1"/>
</dbReference>
<comment type="caution">
    <text evidence="1">The sequence shown here is derived from an EMBL/GenBank/DDBJ whole genome shotgun (WGS) entry which is preliminary data.</text>
</comment>
<dbReference type="PANTHER" id="PTHR43737">
    <property type="entry name" value="BLL7424 PROTEIN"/>
    <property type="match status" value="1"/>
</dbReference>
<protein>
    <submittedName>
        <fullName evidence="1">DUF1501 domain-containing protein</fullName>
    </submittedName>
</protein>
<gene>
    <name evidence="1" type="ORF">ACFQ3T_06710</name>
</gene>
<dbReference type="EMBL" id="JBHTLK010000020">
    <property type="protein sequence ID" value="MFD1146807.1"/>
    <property type="molecule type" value="Genomic_DNA"/>
</dbReference>
<dbReference type="RefSeq" id="WP_380721185.1">
    <property type="nucleotide sequence ID" value="NZ_JBHTLK010000020.1"/>
</dbReference>